<organism evidence="1 2">
    <name type="scientific">Vespula pensylvanica</name>
    <name type="common">Western yellow jacket</name>
    <name type="synonym">Wasp</name>
    <dbReference type="NCBI Taxonomy" id="30213"/>
    <lineage>
        <taxon>Eukaryota</taxon>
        <taxon>Metazoa</taxon>
        <taxon>Ecdysozoa</taxon>
        <taxon>Arthropoda</taxon>
        <taxon>Hexapoda</taxon>
        <taxon>Insecta</taxon>
        <taxon>Pterygota</taxon>
        <taxon>Neoptera</taxon>
        <taxon>Endopterygota</taxon>
        <taxon>Hymenoptera</taxon>
        <taxon>Apocrita</taxon>
        <taxon>Aculeata</taxon>
        <taxon>Vespoidea</taxon>
        <taxon>Vespidae</taxon>
        <taxon>Vespinae</taxon>
        <taxon>Vespula</taxon>
    </lineage>
</organism>
<protein>
    <submittedName>
        <fullName evidence="1">Uncharacterized protein</fullName>
    </submittedName>
</protein>
<dbReference type="EMBL" id="JACSDY010000001">
    <property type="protein sequence ID" value="KAF7439424.1"/>
    <property type="molecule type" value="Genomic_DNA"/>
</dbReference>
<reference evidence="1" key="1">
    <citation type="journal article" date="2020" name="G3 (Bethesda)">
        <title>High-Quality Assemblies for Three Invasive Social Wasps from the &lt;i&gt;Vespula&lt;/i&gt; Genus.</title>
        <authorList>
            <person name="Harrop T.W.R."/>
            <person name="Guhlin J."/>
            <person name="McLaughlin G.M."/>
            <person name="Permina E."/>
            <person name="Stockwell P."/>
            <person name="Gilligan J."/>
            <person name="Le Lec M.F."/>
            <person name="Gruber M.A.M."/>
            <person name="Quinn O."/>
            <person name="Lovegrove M."/>
            <person name="Duncan E.J."/>
            <person name="Remnant E.J."/>
            <person name="Van Eeckhoven J."/>
            <person name="Graham B."/>
            <person name="Knapp R.A."/>
            <person name="Langford K.W."/>
            <person name="Kronenberg Z."/>
            <person name="Press M.O."/>
            <person name="Eacker S.M."/>
            <person name="Wilson-Rankin E.E."/>
            <person name="Purcell J."/>
            <person name="Lester P.J."/>
            <person name="Dearden P.K."/>
        </authorList>
    </citation>
    <scope>NUCLEOTIDE SEQUENCE</scope>
    <source>
        <strain evidence="1">Volc-1</strain>
    </source>
</reference>
<gene>
    <name evidence="1" type="ORF">H0235_001815</name>
</gene>
<accession>A0A834PGS8</accession>
<keyword evidence="2" id="KW-1185">Reference proteome</keyword>
<proteinExistence type="predicted"/>
<evidence type="ECO:0000313" key="1">
    <source>
        <dbReference type="EMBL" id="KAF7439424.1"/>
    </source>
</evidence>
<comment type="caution">
    <text evidence="1">The sequence shown here is derived from an EMBL/GenBank/DDBJ whole genome shotgun (WGS) entry which is preliminary data.</text>
</comment>
<name>A0A834PGS8_VESPE</name>
<dbReference type="AlphaFoldDB" id="A0A834PGS8"/>
<dbReference type="Proteomes" id="UP000600918">
    <property type="component" value="Unassembled WGS sequence"/>
</dbReference>
<evidence type="ECO:0000313" key="2">
    <source>
        <dbReference type="Proteomes" id="UP000600918"/>
    </source>
</evidence>
<sequence length="82" mass="9148">MASHGRIDRAPIVNEFPAFHETKPNFGSRSQRAIRAGLARQQQPGLYETDSSSTLIGRGIRRFVEASSFRPRLICHGPSVKK</sequence>